<dbReference type="InterPro" id="IPR004899">
    <property type="entry name" value="Pertactin_central"/>
</dbReference>
<dbReference type="Proteomes" id="UP000191249">
    <property type="component" value="Chromosome"/>
</dbReference>
<dbReference type="Pfam" id="PF03212">
    <property type="entry name" value="Pertactin"/>
    <property type="match status" value="1"/>
</dbReference>
<dbReference type="Gene3D" id="2.160.20.20">
    <property type="match status" value="1"/>
</dbReference>
<evidence type="ECO:0000313" key="4">
    <source>
        <dbReference type="Proteomes" id="UP000191249"/>
    </source>
</evidence>
<gene>
    <name evidence="3" type="ORF">B2G52_01820</name>
</gene>
<feature type="domain" description="Pertactin central region" evidence="2">
    <location>
        <begin position="388"/>
        <end position="450"/>
    </location>
</feature>
<evidence type="ECO:0000259" key="2">
    <source>
        <dbReference type="Pfam" id="PF03212"/>
    </source>
</evidence>
<dbReference type="InterPro" id="IPR012332">
    <property type="entry name" value="Autotransporter_pectin_lyase_C"/>
</dbReference>
<evidence type="ECO:0000256" key="1">
    <source>
        <dbReference type="SAM" id="MobiDB-lite"/>
    </source>
</evidence>
<accession>A0AAU8VJ16</accession>
<proteinExistence type="predicted"/>
<evidence type="ECO:0000313" key="3">
    <source>
        <dbReference type="EMBL" id="ARB05421.1"/>
    </source>
</evidence>
<organism evidence="3 4">
    <name type="scientific">Neisseria lactamica</name>
    <dbReference type="NCBI Taxonomy" id="486"/>
    <lineage>
        <taxon>Bacteria</taxon>
        <taxon>Pseudomonadati</taxon>
        <taxon>Pseudomonadota</taxon>
        <taxon>Betaproteobacteria</taxon>
        <taxon>Neisseriales</taxon>
        <taxon>Neisseriaceae</taxon>
        <taxon>Neisseria</taxon>
    </lineage>
</organism>
<name>A0AAU8VJ16_NEILA</name>
<dbReference type="SUPFAM" id="SSF51126">
    <property type="entry name" value="Pectin lyase-like"/>
    <property type="match status" value="1"/>
</dbReference>
<dbReference type="EMBL" id="CP019894">
    <property type="protein sequence ID" value="ARB05421.1"/>
    <property type="molecule type" value="Genomic_DNA"/>
</dbReference>
<feature type="compositionally biased region" description="Polar residues" evidence="1">
    <location>
        <begin position="325"/>
        <end position="335"/>
    </location>
</feature>
<sequence>MGDKVVPNMKNFDGTDVLEPKNWIIVKERGTGSVTNNGKGKAKYSLGSNKTDTGTVTLADKSWTGENKITFENTSIKGVGSDKVMFANQTLDTPNGMSDTTITFKGNNFLYEDGGKSRADEKDAVHFQKNLHRIPGNPSADIISHTKFVSEPGSALNMYVKSGPGKSRGIGVTQYKESVFYAGKKYYINQTEMEFRGAVNIKLERGNQNRSEHYGVFGNNTTVKGNGIGEPEGSYNKINFYSDVKIDVKPVLDENGKQVAIGDAINIDGKYTHVGISGDGKVQIDGDIHVLNGGTIDLNLKNKDSYINGEIHIGKLNYGGDPDGDQSNPDNQPSGQKLFEENRDDPDPEKNTTKLTLNMSNGARWNATNTSKINDLAIDNEAEITFGSDKRFINISTGTLKGNGIFHMSGDIAGNKSDRLIIRKSSEGHHQITYKDNGAAKTTGNESLLL</sequence>
<protein>
    <recommendedName>
        <fullName evidence="2">Pertactin central region domain-containing protein</fullName>
    </recommendedName>
</protein>
<reference evidence="3 4" key="1">
    <citation type="submission" date="2017-03" db="EMBL/GenBank/DDBJ databases">
        <title>N. lactamica Y92-1009 whole genome sequence.</title>
        <authorList>
            <person name="Pandey A.K."/>
            <person name="Read R.C."/>
        </authorList>
    </citation>
    <scope>NUCLEOTIDE SEQUENCE [LARGE SCALE GENOMIC DNA]</scope>
    <source>
        <strain evidence="3 4">Y92-1009</strain>
    </source>
</reference>
<dbReference type="InterPro" id="IPR011050">
    <property type="entry name" value="Pectin_lyase_fold/virulence"/>
</dbReference>
<feature type="region of interest" description="Disordered" evidence="1">
    <location>
        <begin position="317"/>
        <end position="351"/>
    </location>
</feature>
<dbReference type="AlphaFoldDB" id="A0AAU8VJ16"/>